<gene>
    <name evidence="1" type="ORF">IW19_19265</name>
</gene>
<name>A0A085ZSU9_9FLAO</name>
<keyword evidence="2" id="KW-1185">Reference proteome</keyword>
<reference evidence="1 2" key="1">
    <citation type="submission" date="2014-07" db="EMBL/GenBank/DDBJ databases">
        <title>Genome of Flavobacterium reichenbachii LMG 25512.</title>
        <authorList>
            <person name="Stropko S.J."/>
            <person name="Pipes S.E."/>
            <person name="Newman J.D."/>
        </authorList>
    </citation>
    <scope>NUCLEOTIDE SEQUENCE [LARGE SCALE GENOMIC DNA]</scope>
    <source>
        <strain evidence="1 2">LMG 25512</strain>
    </source>
</reference>
<dbReference type="Proteomes" id="UP000028715">
    <property type="component" value="Unassembled WGS sequence"/>
</dbReference>
<accession>A0A085ZSU9</accession>
<evidence type="ECO:0000313" key="1">
    <source>
        <dbReference type="EMBL" id="KFF07513.1"/>
    </source>
</evidence>
<dbReference type="EMBL" id="JPRL01000001">
    <property type="protein sequence ID" value="KFF07513.1"/>
    <property type="molecule type" value="Genomic_DNA"/>
</dbReference>
<sequence length="202" mass="23984">MKIASAKSKIHSYQPKSYKMFDILKILSTHTFFLENNLKLIELNQRKNIGLSFAKFYFLLPNVSECLEEHLKIKVSEEQFIADLRNDNLQYFKDALQKYDAETDSYSEDFIELEPMEINILSGLENCLYSSEKPQTAISNFLLIIDILDYYENFSDNPKYWNKLLEQEIKSQQEIVQRMVNGEIMNENIYINRYKEVPFDKI</sequence>
<dbReference type="STRING" id="362418.IW19_19265"/>
<dbReference type="AlphaFoldDB" id="A0A085ZSU9"/>
<evidence type="ECO:0000313" key="2">
    <source>
        <dbReference type="Proteomes" id="UP000028715"/>
    </source>
</evidence>
<comment type="caution">
    <text evidence="1">The sequence shown here is derived from an EMBL/GenBank/DDBJ whole genome shotgun (WGS) entry which is preliminary data.</text>
</comment>
<organism evidence="1 2">
    <name type="scientific">Flavobacterium reichenbachii</name>
    <dbReference type="NCBI Taxonomy" id="362418"/>
    <lineage>
        <taxon>Bacteria</taxon>
        <taxon>Pseudomonadati</taxon>
        <taxon>Bacteroidota</taxon>
        <taxon>Flavobacteriia</taxon>
        <taxon>Flavobacteriales</taxon>
        <taxon>Flavobacteriaceae</taxon>
        <taxon>Flavobacterium</taxon>
    </lineage>
</organism>
<protein>
    <submittedName>
        <fullName evidence="1">Uncharacterized protein</fullName>
    </submittedName>
</protein>
<dbReference type="eggNOG" id="ENOG5032UQP">
    <property type="taxonomic scope" value="Bacteria"/>
</dbReference>
<proteinExistence type="predicted"/>